<dbReference type="InParanoid" id="A0A078B1Q9"/>
<organism evidence="1 2">
    <name type="scientific">Stylonychia lemnae</name>
    <name type="common">Ciliate</name>
    <dbReference type="NCBI Taxonomy" id="5949"/>
    <lineage>
        <taxon>Eukaryota</taxon>
        <taxon>Sar</taxon>
        <taxon>Alveolata</taxon>
        <taxon>Ciliophora</taxon>
        <taxon>Intramacronucleata</taxon>
        <taxon>Spirotrichea</taxon>
        <taxon>Stichotrichia</taxon>
        <taxon>Sporadotrichida</taxon>
        <taxon>Oxytrichidae</taxon>
        <taxon>Stylonychinae</taxon>
        <taxon>Stylonychia</taxon>
    </lineage>
</organism>
<gene>
    <name evidence="1" type="primary">Contig9027.g9654</name>
    <name evidence="1" type="ORF">STYLEM_17560</name>
</gene>
<evidence type="ECO:0000313" key="1">
    <source>
        <dbReference type="EMBL" id="CDW88439.1"/>
    </source>
</evidence>
<dbReference type="AlphaFoldDB" id="A0A078B1Q9"/>
<reference evidence="1 2" key="1">
    <citation type="submission" date="2014-06" db="EMBL/GenBank/DDBJ databases">
        <authorList>
            <person name="Swart Estienne"/>
        </authorList>
    </citation>
    <scope>NUCLEOTIDE SEQUENCE [LARGE SCALE GENOMIC DNA]</scope>
    <source>
        <strain evidence="1 2">130c</strain>
    </source>
</reference>
<name>A0A078B1Q9_STYLE</name>
<dbReference type="EMBL" id="CCKQ01016567">
    <property type="protein sequence ID" value="CDW88439.1"/>
    <property type="molecule type" value="Genomic_DNA"/>
</dbReference>
<protein>
    <submittedName>
        <fullName evidence="1">Uncharacterized protein</fullName>
    </submittedName>
</protein>
<keyword evidence="2" id="KW-1185">Reference proteome</keyword>
<accession>A0A078B1Q9</accession>
<proteinExistence type="predicted"/>
<sequence>MYEYMKEIDLSHHKIQSQFNLFEELGGDFSILIYNEIEQSKYILFESKSYIERKNIYLVWDIQSNKLVKELKFYNKIKNREFKRINGSNYFYFLEDSGVYFQNINKILSDDYDYEQNLTLVKIQEGYQDFKILGDDLLFIQFKNDFYFFIKIDVNKINFAELSSNLQNISEWTQCSSGIQTVGQDLKIKYIEQFQIYLLHLELADRNAYGKLNSLVILNSKSNHTLIIMWDSSRKKYLIIDKYDFSFKEEIDQEELRFVRDLDLLYAIDQNNYLKSIDPCTGKISKENKLNIEQGFKIYQASLLATYLILQLQDEDQTPCLQKLLMKYGYFQMT</sequence>
<dbReference type="Proteomes" id="UP000039865">
    <property type="component" value="Unassembled WGS sequence"/>
</dbReference>
<evidence type="ECO:0000313" key="2">
    <source>
        <dbReference type="Proteomes" id="UP000039865"/>
    </source>
</evidence>